<evidence type="ECO:0000256" key="4">
    <source>
        <dbReference type="ARBA" id="ARBA00022723"/>
    </source>
</evidence>
<proteinExistence type="predicted"/>
<keyword evidence="6" id="KW-0408">Iron</keyword>
<dbReference type="SUPFAM" id="SSF48695">
    <property type="entry name" value="Multiheme cytochromes"/>
    <property type="match status" value="1"/>
</dbReference>
<keyword evidence="7" id="KW-0472">Membrane</keyword>
<evidence type="ECO:0000313" key="10">
    <source>
        <dbReference type="Proteomes" id="UP000622448"/>
    </source>
</evidence>
<evidence type="ECO:0000256" key="7">
    <source>
        <dbReference type="SAM" id="Phobius"/>
    </source>
</evidence>
<sequence length="197" mass="21707">MTESENGGRTSEMPRRRSAKRGWIVAGVVAAVVVVAGVGMWVWHEQPSFCSAICHTPMDAYVESYTEGDPGKLVTQHAAAGESCLDCHEAEITTQVSEVMAWVSDSYPMDEEGQLLATGKEFANEEFCARSGCHDMNDVVDATWGFEGNDEKYNPHSSHQDNVLECSDCHKVHETSTLYCAKCHDLNLPEGWEATDE</sequence>
<accession>A0ABR7BRL5</accession>
<feature type="transmembrane region" description="Helical" evidence="7">
    <location>
        <begin position="21"/>
        <end position="43"/>
    </location>
</feature>
<organism evidence="9 10">
    <name type="scientific">Eggerthella hominis</name>
    <dbReference type="NCBI Taxonomy" id="2763043"/>
    <lineage>
        <taxon>Bacteria</taxon>
        <taxon>Bacillati</taxon>
        <taxon>Actinomycetota</taxon>
        <taxon>Coriobacteriia</taxon>
        <taxon>Eggerthellales</taxon>
        <taxon>Eggerthellaceae</taxon>
        <taxon>Eggerthella</taxon>
    </lineage>
</organism>
<evidence type="ECO:0000313" key="9">
    <source>
        <dbReference type="EMBL" id="MBC5583755.1"/>
    </source>
</evidence>
<keyword evidence="7" id="KW-1133">Transmembrane helix</keyword>
<dbReference type="InterPro" id="IPR012286">
    <property type="entry name" value="Tetrahaem_cytochrome"/>
</dbReference>
<evidence type="ECO:0000256" key="3">
    <source>
        <dbReference type="ARBA" id="ARBA00022617"/>
    </source>
</evidence>
<keyword evidence="10" id="KW-1185">Reference proteome</keyword>
<dbReference type="Gene3D" id="1.10.3820.10">
    <property type="entry name" value="Di-heme elbow motif domain"/>
    <property type="match status" value="1"/>
</dbReference>
<evidence type="ECO:0000256" key="5">
    <source>
        <dbReference type="ARBA" id="ARBA00022982"/>
    </source>
</evidence>
<evidence type="ECO:0000256" key="2">
    <source>
        <dbReference type="ARBA" id="ARBA00022448"/>
    </source>
</evidence>
<keyword evidence="2" id="KW-0813">Transport</keyword>
<keyword evidence="7" id="KW-0812">Transmembrane</keyword>
<dbReference type="InterPro" id="IPR038266">
    <property type="entry name" value="NapC/NirT_cytc_sf"/>
</dbReference>
<feature type="domain" description="Tetrahaem cytochrome" evidence="8">
    <location>
        <begin position="77"/>
        <end position="185"/>
    </location>
</feature>
<dbReference type="Gene3D" id="1.10.1130.10">
    <property type="entry name" value="Flavocytochrome C3, Chain A"/>
    <property type="match status" value="1"/>
</dbReference>
<name>A0ABR7BRL5_9ACTN</name>
<keyword evidence="4" id="KW-0479">Metal-binding</keyword>
<comment type="subcellular location">
    <subcellularLocation>
        <location evidence="1">Cell envelope</location>
    </subcellularLocation>
</comment>
<protein>
    <submittedName>
        <fullName evidence="9">Cytochrome c3 family protein</fullName>
    </submittedName>
</protein>
<keyword evidence="5" id="KW-0249">Electron transport</keyword>
<dbReference type="Proteomes" id="UP000622448">
    <property type="component" value="Unassembled WGS sequence"/>
</dbReference>
<reference evidence="9 10" key="1">
    <citation type="submission" date="2020-08" db="EMBL/GenBank/DDBJ databases">
        <title>Genome public.</title>
        <authorList>
            <person name="Liu C."/>
            <person name="Sun Q."/>
        </authorList>
    </citation>
    <scope>NUCLEOTIDE SEQUENCE [LARGE SCALE GENOMIC DNA]</scope>
    <source>
        <strain evidence="9 10">NSJ-70</strain>
    </source>
</reference>
<evidence type="ECO:0000256" key="1">
    <source>
        <dbReference type="ARBA" id="ARBA00004196"/>
    </source>
</evidence>
<keyword evidence="3" id="KW-0349">Heme</keyword>
<evidence type="ECO:0000256" key="6">
    <source>
        <dbReference type="ARBA" id="ARBA00023004"/>
    </source>
</evidence>
<dbReference type="RefSeq" id="WP_186938331.1">
    <property type="nucleotide sequence ID" value="NZ_JACOOA010000002.1"/>
</dbReference>
<evidence type="ECO:0000259" key="8">
    <source>
        <dbReference type="Pfam" id="PF14537"/>
    </source>
</evidence>
<dbReference type="InterPro" id="IPR036280">
    <property type="entry name" value="Multihaem_cyt_sf"/>
</dbReference>
<comment type="caution">
    <text evidence="9">The sequence shown here is derived from an EMBL/GenBank/DDBJ whole genome shotgun (WGS) entry which is preliminary data.</text>
</comment>
<dbReference type="EMBL" id="JACOOA010000002">
    <property type="protein sequence ID" value="MBC5583755.1"/>
    <property type="molecule type" value="Genomic_DNA"/>
</dbReference>
<gene>
    <name evidence="9" type="ORF">H8S61_06055</name>
</gene>
<dbReference type="Pfam" id="PF14537">
    <property type="entry name" value="Cytochrom_c3_2"/>
    <property type="match status" value="1"/>
</dbReference>